<evidence type="ECO:0000313" key="1">
    <source>
        <dbReference type="EMBL" id="VEL16248.1"/>
    </source>
</evidence>
<dbReference type="EMBL" id="CAAALY010027714">
    <property type="protein sequence ID" value="VEL16248.1"/>
    <property type="molecule type" value="Genomic_DNA"/>
</dbReference>
<keyword evidence="2" id="KW-1185">Reference proteome</keyword>
<name>A0A448WNN9_9PLAT</name>
<proteinExistence type="predicted"/>
<dbReference type="Proteomes" id="UP000784294">
    <property type="component" value="Unassembled WGS sequence"/>
</dbReference>
<organism evidence="1 2">
    <name type="scientific">Protopolystoma xenopodis</name>
    <dbReference type="NCBI Taxonomy" id="117903"/>
    <lineage>
        <taxon>Eukaryota</taxon>
        <taxon>Metazoa</taxon>
        <taxon>Spiralia</taxon>
        <taxon>Lophotrochozoa</taxon>
        <taxon>Platyhelminthes</taxon>
        <taxon>Monogenea</taxon>
        <taxon>Polyopisthocotylea</taxon>
        <taxon>Polystomatidea</taxon>
        <taxon>Polystomatidae</taxon>
        <taxon>Protopolystoma</taxon>
    </lineage>
</organism>
<sequence length="301" mass="33248">MSPDPPEIAKDSTTIGAWSNYNHSSAKCNRTVAETLEQISMDRFHSQPIENSNSNLRSKESLLLSLQSPNTSQFWMEGIECAEQLGLPKPIVVDLNLTKEKCDQLYKKIRRRQSDSHGESELLGTEGQGSSKQFIVVGSPVLDETSAEVESLPNKNTGDGSYNSLNHDLEDESRTRMNFILTSMDCPITLPPPPPQTPSLSLSQMLLLSPPTTSPVLSLPYPPEPFPALETASSTIPALLSPVLGDRNDSFSRNRSAFSKALHSSSLVISRPPENELLSRWVNTKAINNLYNYVGLLIRQR</sequence>
<accession>A0A448WNN9</accession>
<reference evidence="1" key="1">
    <citation type="submission" date="2018-11" db="EMBL/GenBank/DDBJ databases">
        <authorList>
            <consortium name="Pathogen Informatics"/>
        </authorList>
    </citation>
    <scope>NUCLEOTIDE SEQUENCE</scope>
</reference>
<dbReference type="AlphaFoldDB" id="A0A448WNN9"/>
<gene>
    <name evidence="1" type="ORF">PXEA_LOCUS9688</name>
</gene>
<protein>
    <submittedName>
        <fullName evidence="1">Uncharacterized protein</fullName>
    </submittedName>
</protein>
<comment type="caution">
    <text evidence="1">The sequence shown here is derived from an EMBL/GenBank/DDBJ whole genome shotgun (WGS) entry which is preliminary data.</text>
</comment>
<evidence type="ECO:0000313" key="2">
    <source>
        <dbReference type="Proteomes" id="UP000784294"/>
    </source>
</evidence>